<evidence type="ECO:0000256" key="5">
    <source>
        <dbReference type="PIRSR" id="PIRSR001221-1"/>
    </source>
</evidence>
<feature type="active site" description="Acyl-ester intermediate" evidence="5">
    <location>
        <position position="233"/>
    </location>
</feature>
<dbReference type="EMBL" id="PTQR01000060">
    <property type="protein sequence ID" value="TKX22949.1"/>
    <property type="molecule type" value="Genomic_DNA"/>
</dbReference>
<name>A0A4U7AXE8_9PEZI</name>
<feature type="active site" description="Charge relay system" evidence="5">
    <location>
        <position position="209"/>
    </location>
</feature>
<evidence type="ECO:0000256" key="6">
    <source>
        <dbReference type="PIRSR" id="PIRSR001221-2"/>
    </source>
</evidence>
<dbReference type="SUPFAM" id="SSF75304">
    <property type="entry name" value="Amidase signature (AS) enzymes"/>
    <property type="match status" value="1"/>
</dbReference>
<comment type="similarity">
    <text evidence="2">Belongs to the amidase family.</text>
</comment>
<dbReference type="InterPro" id="IPR023631">
    <property type="entry name" value="Amidase_dom"/>
</dbReference>
<feature type="binding site" evidence="6">
    <location>
        <begin position="230"/>
        <end position="233"/>
    </location>
    <ligand>
        <name>substrate</name>
    </ligand>
</feature>
<comment type="catalytic activity">
    <reaction evidence="1">
        <text>a monocarboxylic acid amide + H2O = a monocarboxylate + NH4(+)</text>
        <dbReference type="Rhea" id="RHEA:12020"/>
        <dbReference type="ChEBI" id="CHEBI:15377"/>
        <dbReference type="ChEBI" id="CHEBI:28938"/>
        <dbReference type="ChEBI" id="CHEBI:35757"/>
        <dbReference type="ChEBI" id="CHEBI:83628"/>
        <dbReference type="EC" id="3.5.1.4"/>
    </reaction>
</comment>
<gene>
    <name evidence="8" type="ORF">C1H76_4985</name>
</gene>
<dbReference type="Gene3D" id="3.90.1300.10">
    <property type="entry name" value="Amidase signature (AS) domain"/>
    <property type="match status" value="1"/>
</dbReference>
<evidence type="ECO:0000256" key="1">
    <source>
        <dbReference type="ARBA" id="ARBA00001311"/>
    </source>
</evidence>
<evidence type="ECO:0000313" key="8">
    <source>
        <dbReference type="EMBL" id="TKX22949.1"/>
    </source>
</evidence>
<evidence type="ECO:0000256" key="2">
    <source>
        <dbReference type="ARBA" id="ARBA00009199"/>
    </source>
</evidence>
<dbReference type="PANTHER" id="PTHR46072">
    <property type="entry name" value="AMIDASE-RELATED-RELATED"/>
    <property type="match status" value="1"/>
</dbReference>
<accession>A0A4U7AXE8</accession>
<protein>
    <recommendedName>
        <fullName evidence="3">amidase</fullName>
        <ecNumber evidence="3">3.5.1.4</ecNumber>
    </recommendedName>
</protein>
<proteinExistence type="inferred from homology"/>
<feature type="binding site" evidence="6">
    <location>
        <position position="183"/>
    </location>
    <ligand>
        <name>substrate</name>
    </ligand>
</feature>
<feature type="binding site" evidence="6">
    <location>
        <position position="209"/>
    </location>
    <ligand>
        <name>substrate</name>
    </ligand>
</feature>
<organism evidence="8 9">
    <name type="scientific">Elsinoe australis</name>
    <dbReference type="NCBI Taxonomy" id="40998"/>
    <lineage>
        <taxon>Eukaryota</taxon>
        <taxon>Fungi</taxon>
        <taxon>Dikarya</taxon>
        <taxon>Ascomycota</taxon>
        <taxon>Pezizomycotina</taxon>
        <taxon>Dothideomycetes</taxon>
        <taxon>Dothideomycetidae</taxon>
        <taxon>Myriangiales</taxon>
        <taxon>Elsinoaceae</taxon>
        <taxon>Elsinoe</taxon>
    </lineage>
</organism>
<dbReference type="EC" id="3.5.1.4" evidence="3"/>
<evidence type="ECO:0000256" key="4">
    <source>
        <dbReference type="ARBA" id="ARBA00022801"/>
    </source>
</evidence>
<dbReference type="InterPro" id="IPR036928">
    <property type="entry name" value="AS_sf"/>
</dbReference>
<feature type="domain" description="Amidase" evidence="7">
    <location>
        <begin position="79"/>
        <end position="545"/>
    </location>
</feature>
<keyword evidence="4" id="KW-0378">Hydrolase</keyword>
<dbReference type="PIRSF" id="PIRSF001221">
    <property type="entry name" value="Amidase_fungi"/>
    <property type="match status" value="1"/>
</dbReference>
<evidence type="ECO:0000256" key="3">
    <source>
        <dbReference type="ARBA" id="ARBA00012922"/>
    </source>
</evidence>
<dbReference type="GO" id="GO:0004040">
    <property type="term" value="F:amidase activity"/>
    <property type="evidence" value="ECO:0007669"/>
    <property type="project" value="UniProtKB-EC"/>
</dbReference>
<sequence>MSKEPAYISIAARKVAERDALIPLEWRLKELPPSSQTNVLAVPRTCGIVTAEELRITEIEDATALLEELHSGRLTAVAVTRAFCKRAAIAQQLTNCLTELLFPAALARAAELDAHYKRTGRPLGPLHGLPVSLKDTFRIAGTDSTIGLASLCFRPATANSTLVDLLLDAGAVLYVKTNVPQTMMALDSHNNVFGRTLNPANLKLTAGGSSGGEGALVAMRGSLLGVGTDVGGSVRIPAMCNGLVGVKPSHGRVAYAGQEGGARAGTEVVGVRASAGPIAHSVRDCELFMRVVVGQRGWERDPEVVPLDWRGVQARKEKLRIGVVRTDGVTAPLPPIQGFLDEVVGTLGRSREVEVVELNVTELMRKCQSLVNKMFSVDGANQMFDLIEATGEPLSPWLQSRLRRRPQADTNRVIDLHGQRNALQTEFLKIWAEKEGYWQGGEEGRDRRLDAIIAPVAPHPLPEIDRWNTASYTSSFVLLDYPAATLTVRSMGLDDLKGEIEDTKPISNWDKYNMTLWNEVDRKVYLDTPLCLQVIGERLQDEKVLEAMSVLDKVLRSSQGKGEKQKSKL</sequence>
<dbReference type="Pfam" id="PF01425">
    <property type="entry name" value="Amidase"/>
    <property type="match status" value="1"/>
</dbReference>
<dbReference type="Proteomes" id="UP000308133">
    <property type="component" value="Unassembled WGS sequence"/>
</dbReference>
<comment type="caution">
    <text evidence="8">The sequence shown here is derived from an EMBL/GenBank/DDBJ whole genome shotgun (WGS) entry which is preliminary data.</text>
</comment>
<evidence type="ECO:0000259" key="7">
    <source>
        <dbReference type="Pfam" id="PF01425"/>
    </source>
</evidence>
<dbReference type="AlphaFoldDB" id="A0A4U7AXE8"/>
<dbReference type="PANTHER" id="PTHR46072:SF6">
    <property type="entry name" value="AMIDASE, PUTATIVE (AFU_ORTHOLOGUE AFUA_1G14530)-RELATED"/>
    <property type="match status" value="1"/>
</dbReference>
<reference evidence="8 9" key="1">
    <citation type="submission" date="2018-02" db="EMBL/GenBank/DDBJ databases">
        <title>Draft genome sequences of Elsinoe sp., causing black scab on jojoba.</title>
        <authorList>
            <person name="Stodart B."/>
            <person name="Jeffress S."/>
            <person name="Ash G."/>
            <person name="Arun Chinnappa K."/>
        </authorList>
    </citation>
    <scope>NUCLEOTIDE SEQUENCE [LARGE SCALE GENOMIC DNA]</scope>
    <source>
        <strain evidence="8 9">Hillstone_2</strain>
    </source>
</reference>
<feature type="active site" description="Charge relay system" evidence="5">
    <location>
        <position position="134"/>
    </location>
</feature>
<dbReference type="PROSITE" id="PS00571">
    <property type="entry name" value="AMIDASES"/>
    <property type="match status" value="1"/>
</dbReference>
<evidence type="ECO:0000313" key="9">
    <source>
        <dbReference type="Proteomes" id="UP000308133"/>
    </source>
</evidence>
<dbReference type="InterPro" id="IPR020556">
    <property type="entry name" value="Amidase_CS"/>
</dbReference>